<dbReference type="AlphaFoldDB" id="A0A427YWE9"/>
<dbReference type="OrthoDB" id="408631at2759"/>
<dbReference type="Gene3D" id="3.40.50.1820">
    <property type="entry name" value="alpha/beta hydrolase"/>
    <property type="match status" value="1"/>
</dbReference>
<dbReference type="InterPro" id="IPR029058">
    <property type="entry name" value="AB_hydrolase_fold"/>
</dbReference>
<reference evidence="1 2" key="1">
    <citation type="submission" date="2018-11" db="EMBL/GenBank/DDBJ databases">
        <title>Genome sequence of Saitozyma podzolica DSM 27192.</title>
        <authorList>
            <person name="Aliyu H."/>
            <person name="Gorte O."/>
            <person name="Ochsenreither K."/>
        </authorList>
    </citation>
    <scope>NUCLEOTIDE SEQUENCE [LARGE SCALE GENOMIC DNA]</scope>
    <source>
        <strain evidence="1 2">DSM 27192</strain>
    </source>
</reference>
<keyword evidence="2" id="KW-1185">Reference proteome</keyword>
<organism evidence="1 2">
    <name type="scientific">Saitozyma podzolica</name>
    <dbReference type="NCBI Taxonomy" id="1890683"/>
    <lineage>
        <taxon>Eukaryota</taxon>
        <taxon>Fungi</taxon>
        <taxon>Dikarya</taxon>
        <taxon>Basidiomycota</taxon>
        <taxon>Agaricomycotina</taxon>
        <taxon>Tremellomycetes</taxon>
        <taxon>Tremellales</taxon>
        <taxon>Trimorphomycetaceae</taxon>
        <taxon>Saitozyma</taxon>
    </lineage>
</organism>
<evidence type="ECO:0000313" key="1">
    <source>
        <dbReference type="EMBL" id="RSH95331.1"/>
    </source>
</evidence>
<comment type="caution">
    <text evidence="1">The sequence shown here is derived from an EMBL/GenBank/DDBJ whole genome shotgun (WGS) entry which is preliminary data.</text>
</comment>
<protein>
    <recommendedName>
        <fullName evidence="3">Alpha/beta hydrolase fold-3 domain-containing protein</fullName>
    </recommendedName>
</protein>
<dbReference type="EMBL" id="RSCD01000001">
    <property type="protein sequence ID" value="RSH95331.1"/>
    <property type="molecule type" value="Genomic_DNA"/>
</dbReference>
<evidence type="ECO:0008006" key="3">
    <source>
        <dbReference type="Google" id="ProtNLM"/>
    </source>
</evidence>
<proteinExistence type="predicted"/>
<dbReference type="SUPFAM" id="SSF53474">
    <property type="entry name" value="alpha/beta-Hydrolases"/>
    <property type="match status" value="1"/>
</dbReference>
<gene>
    <name evidence="1" type="ORF">EHS25_000418</name>
</gene>
<evidence type="ECO:0000313" key="2">
    <source>
        <dbReference type="Proteomes" id="UP000279259"/>
    </source>
</evidence>
<dbReference type="Proteomes" id="UP000279259">
    <property type="component" value="Unassembled WGS sequence"/>
</dbReference>
<accession>A0A427YWE9</accession>
<sequence>MVTYGLLDVNYPAYALPIPEPDEGLVSKALEGMCETGVPHQPPEIVTPRVAWLQKQLRDATLLPYLYGDPTHPLSLPKTYNPISLLTPSFPPTFVLIASADKLLDPQQSRNFRDRLQELEVVVSSAEIPMEHGLADFAPDNDEMERMYRPWFEQGIGPGLDWVVQRLRE</sequence>
<name>A0A427YWE9_9TREE</name>